<feature type="compositionally biased region" description="Basic and acidic residues" evidence="1">
    <location>
        <begin position="150"/>
        <end position="189"/>
    </location>
</feature>
<feature type="region of interest" description="Disordered" evidence="1">
    <location>
        <begin position="66"/>
        <end position="211"/>
    </location>
</feature>
<comment type="caution">
    <text evidence="2">The sequence shown here is derived from an EMBL/GenBank/DDBJ whole genome shotgun (WGS) entry which is preliminary data.</text>
</comment>
<feature type="region of interest" description="Disordered" evidence="1">
    <location>
        <begin position="1"/>
        <end position="47"/>
    </location>
</feature>
<protein>
    <recommendedName>
        <fullName evidence="4">rRNA-processing protein FYV7</fullName>
    </recommendedName>
</protein>
<dbReference type="PANTHER" id="PTHR41805">
    <property type="entry name" value="EXPRESSED PROTEIN"/>
    <property type="match status" value="1"/>
</dbReference>
<name>A0AAN7W6S2_9PEZI</name>
<feature type="compositionally biased region" description="Basic and acidic residues" evidence="1">
    <location>
        <begin position="66"/>
        <end position="76"/>
    </location>
</feature>
<organism evidence="2 3">
    <name type="scientific">Elasticomyces elasticus</name>
    <dbReference type="NCBI Taxonomy" id="574655"/>
    <lineage>
        <taxon>Eukaryota</taxon>
        <taxon>Fungi</taxon>
        <taxon>Dikarya</taxon>
        <taxon>Ascomycota</taxon>
        <taxon>Pezizomycotina</taxon>
        <taxon>Dothideomycetes</taxon>
        <taxon>Dothideomycetidae</taxon>
        <taxon>Mycosphaerellales</taxon>
        <taxon>Teratosphaeriaceae</taxon>
        <taxon>Elasticomyces</taxon>
    </lineage>
</organism>
<feature type="compositionally biased region" description="Basic and acidic residues" evidence="1">
    <location>
        <begin position="1"/>
        <end position="18"/>
    </location>
</feature>
<reference evidence="2" key="1">
    <citation type="submission" date="2023-08" db="EMBL/GenBank/DDBJ databases">
        <title>Black Yeasts Isolated from many extreme environments.</title>
        <authorList>
            <person name="Coleine C."/>
            <person name="Stajich J.E."/>
            <person name="Selbmann L."/>
        </authorList>
    </citation>
    <scope>NUCLEOTIDE SEQUENCE</scope>
    <source>
        <strain evidence="2">CCFEE 5810</strain>
    </source>
</reference>
<accession>A0AAN7W6S2</accession>
<dbReference type="PANTHER" id="PTHR41805:SF1">
    <property type="entry name" value="RRNA-PROCESSING PROTEIN FYV7"/>
    <property type="match status" value="1"/>
</dbReference>
<gene>
    <name evidence="2" type="ORF">LTR97_005217</name>
</gene>
<dbReference type="Proteomes" id="UP001310594">
    <property type="component" value="Unassembled WGS sequence"/>
</dbReference>
<evidence type="ECO:0000256" key="1">
    <source>
        <dbReference type="SAM" id="MobiDB-lite"/>
    </source>
</evidence>
<evidence type="ECO:0000313" key="3">
    <source>
        <dbReference type="Proteomes" id="UP001310594"/>
    </source>
</evidence>
<proteinExistence type="predicted"/>
<dbReference type="EMBL" id="JAVRQU010000007">
    <property type="protein sequence ID" value="KAK5700700.1"/>
    <property type="molecule type" value="Genomic_DNA"/>
</dbReference>
<dbReference type="AlphaFoldDB" id="A0AAN7W6S2"/>
<evidence type="ECO:0008006" key="4">
    <source>
        <dbReference type="Google" id="ProtNLM"/>
    </source>
</evidence>
<evidence type="ECO:0000313" key="2">
    <source>
        <dbReference type="EMBL" id="KAK5700700.1"/>
    </source>
</evidence>
<feature type="compositionally biased region" description="Basic and acidic residues" evidence="1">
    <location>
        <begin position="106"/>
        <end position="118"/>
    </location>
</feature>
<sequence>MSEKRKREDGAPVHDYRPGNKKKQKTGFRVGPANLPDGTYKRKTQKIKDSLIQRAKIKKDYEKLKKHGEVQAKPERIPQPASMQVEEAPVVEEKIEQVEEVEEPTNEPHPDRQTLIEREAEDPAPVKAEVVSEPFAPPRRRERKSKPLPFKREHEKAQREKAEAEERRQAREASERERQSKIEERERFRRAMAKARSGGVSGQRKLGRESKVLLEKVQKMVNGRG</sequence>